<feature type="non-terminal residue" evidence="3">
    <location>
        <position position="260"/>
    </location>
</feature>
<dbReference type="RefSeq" id="XP_005107184.2">
    <property type="nucleotide sequence ID" value="XM_005107127.2"/>
</dbReference>
<keyword evidence="1" id="KW-0812">Transmembrane</keyword>
<gene>
    <name evidence="3" type="primary">LOC101847366</name>
</gene>
<name>A0ABM0K2G9_APLCA</name>
<feature type="transmembrane region" description="Helical" evidence="1">
    <location>
        <begin position="166"/>
        <end position="187"/>
    </location>
</feature>
<evidence type="ECO:0000256" key="1">
    <source>
        <dbReference type="SAM" id="Phobius"/>
    </source>
</evidence>
<reference evidence="3" key="1">
    <citation type="submission" date="2025-08" db="UniProtKB">
        <authorList>
            <consortium name="RefSeq"/>
        </authorList>
    </citation>
    <scope>IDENTIFICATION</scope>
</reference>
<dbReference type="Proteomes" id="UP000694888">
    <property type="component" value="Unplaced"/>
</dbReference>
<proteinExistence type="predicted"/>
<evidence type="ECO:0000313" key="3">
    <source>
        <dbReference type="RefSeq" id="XP_005107184.2"/>
    </source>
</evidence>
<evidence type="ECO:0000313" key="2">
    <source>
        <dbReference type="Proteomes" id="UP000694888"/>
    </source>
</evidence>
<organism evidence="2 3">
    <name type="scientific">Aplysia californica</name>
    <name type="common">California sea hare</name>
    <dbReference type="NCBI Taxonomy" id="6500"/>
    <lineage>
        <taxon>Eukaryota</taxon>
        <taxon>Metazoa</taxon>
        <taxon>Spiralia</taxon>
        <taxon>Lophotrochozoa</taxon>
        <taxon>Mollusca</taxon>
        <taxon>Gastropoda</taxon>
        <taxon>Heterobranchia</taxon>
        <taxon>Euthyneura</taxon>
        <taxon>Tectipleura</taxon>
        <taxon>Aplysiida</taxon>
        <taxon>Aplysioidea</taxon>
        <taxon>Aplysiidae</taxon>
        <taxon>Aplysia</taxon>
    </lineage>
</organism>
<protein>
    <submittedName>
        <fullName evidence="3">Uncharacterized protein LOC101847366</fullName>
    </submittedName>
</protein>
<feature type="transmembrane region" description="Helical" evidence="1">
    <location>
        <begin position="21"/>
        <end position="42"/>
    </location>
</feature>
<keyword evidence="1" id="KW-1133">Transmembrane helix</keyword>
<sequence>MEAAKLPFNSKKIVKDAIKRSCWYCFLVAAYIWMGSSVFHVLGAKNGKNAVFVLYNEIDRVVTTLQEDLESEMRLGFPSHTILERIEEIVESQTDRLYSILVSQGSFQFDLAKNDTEQLIKQYGCNYWKASFYMGTLVTTTGIHDIFPLGMNQVVSTMICMTFSQLLFLVMVTSAGFALSGALTLILNRASIKQDSRKHTLENLWLKERYCLQRQHGNRPHGAQQNHHQISSNIWNTLSRTFAVKDKNMSFRPTRLGREP</sequence>
<dbReference type="GeneID" id="101847366"/>
<accession>A0ABM0K2G9</accession>
<keyword evidence="1" id="KW-0472">Membrane</keyword>
<dbReference type="Gene3D" id="1.10.287.70">
    <property type="match status" value="1"/>
</dbReference>
<dbReference type="SUPFAM" id="SSF81324">
    <property type="entry name" value="Voltage-gated potassium channels"/>
    <property type="match status" value="1"/>
</dbReference>
<keyword evidence="2" id="KW-1185">Reference proteome</keyword>